<dbReference type="Gene3D" id="1.10.10.10">
    <property type="entry name" value="Winged helix-like DNA-binding domain superfamily/Winged helix DNA-binding domain"/>
    <property type="match status" value="1"/>
</dbReference>
<dbReference type="FunFam" id="3.40.50.300:FF:001091">
    <property type="entry name" value="Probable disease resistance protein At1g61300"/>
    <property type="match status" value="1"/>
</dbReference>
<organism evidence="12">
    <name type="scientific">Triticum aestivum</name>
    <name type="common">Wheat</name>
    <dbReference type="NCBI Taxonomy" id="4565"/>
    <lineage>
        <taxon>Eukaryota</taxon>
        <taxon>Viridiplantae</taxon>
        <taxon>Streptophyta</taxon>
        <taxon>Embryophyta</taxon>
        <taxon>Tracheophyta</taxon>
        <taxon>Spermatophyta</taxon>
        <taxon>Magnoliopsida</taxon>
        <taxon>Liliopsida</taxon>
        <taxon>Poales</taxon>
        <taxon>Poaceae</taxon>
        <taxon>BOP clade</taxon>
        <taxon>Pooideae</taxon>
        <taxon>Triticodae</taxon>
        <taxon>Triticeae</taxon>
        <taxon>Triticinae</taxon>
        <taxon>Triticum</taxon>
    </lineage>
</organism>
<dbReference type="STRING" id="4565.A0A3B6I364"/>
<proteinExistence type="inferred from homology"/>
<feature type="domain" description="Disease resistance N-terminal" evidence="9">
    <location>
        <begin position="99"/>
        <end position="180"/>
    </location>
</feature>
<evidence type="ECO:0000256" key="4">
    <source>
        <dbReference type="ARBA" id="ARBA00022741"/>
    </source>
</evidence>
<protein>
    <recommendedName>
        <fullName evidence="14">NB-ARC domain-containing protein</fullName>
    </recommendedName>
</protein>
<evidence type="ECO:0000256" key="2">
    <source>
        <dbReference type="ARBA" id="ARBA00022614"/>
    </source>
</evidence>
<dbReference type="GO" id="GO:0043531">
    <property type="term" value="F:ADP binding"/>
    <property type="evidence" value="ECO:0007669"/>
    <property type="project" value="InterPro"/>
</dbReference>
<dbReference type="PRINTS" id="PR00364">
    <property type="entry name" value="DISEASERSIST"/>
</dbReference>
<evidence type="ECO:0000313" key="13">
    <source>
        <dbReference type="Proteomes" id="UP000019116"/>
    </source>
</evidence>
<dbReference type="Proteomes" id="UP000019116">
    <property type="component" value="Chromosome 4A"/>
</dbReference>
<dbReference type="SUPFAM" id="SSF52540">
    <property type="entry name" value="P-loop containing nucleoside triphosphate hydrolases"/>
    <property type="match status" value="1"/>
</dbReference>
<dbReference type="GO" id="GO:0042742">
    <property type="term" value="P:defense response to bacterium"/>
    <property type="evidence" value="ECO:0007669"/>
    <property type="project" value="UniProtKB-ARBA"/>
</dbReference>
<evidence type="ECO:0000259" key="9">
    <source>
        <dbReference type="Pfam" id="PF18052"/>
    </source>
</evidence>
<dbReference type="PANTHER" id="PTHR23155:SF906">
    <property type="entry name" value="OS08G0205100 PROTEIN"/>
    <property type="match status" value="1"/>
</dbReference>
<dbReference type="Pfam" id="PF23598">
    <property type="entry name" value="LRR_14"/>
    <property type="match status" value="1"/>
</dbReference>
<dbReference type="CDD" id="cd14798">
    <property type="entry name" value="RX-CC_like"/>
    <property type="match status" value="1"/>
</dbReference>
<comment type="similarity">
    <text evidence="1">Belongs to the disease resistance NB-LRR family.</text>
</comment>
<feature type="domain" description="NB-ARC" evidence="8">
    <location>
        <begin position="257"/>
        <end position="425"/>
    </location>
</feature>
<dbReference type="InterPro" id="IPR044974">
    <property type="entry name" value="Disease_R_plants"/>
</dbReference>
<feature type="domain" description="Disease resistance R13L4/SHOC-2-like LRR" evidence="11">
    <location>
        <begin position="640"/>
        <end position="990"/>
    </location>
</feature>
<feature type="coiled-coil region" evidence="7">
    <location>
        <begin position="200"/>
        <end position="227"/>
    </location>
</feature>
<evidence type="ECO:0000259" key="8">
    <source>
        <dbReference type="Pfam" id="PF00931"/>
    </source>
</evidence>
<dbReference type="InterPro" id="IPR041118">
    <property type="entry name" value="Rx_N"/>
</dbReference>
<dbReference type="InterPro" id="IPR036388">
    <property type="entry name" value="WH-like_DNA-bd_sf"/>
</dbReference>
<dbReference type="Gene3D" id="3.40.50.300">
    <property type="entry name" value="P-loop containing nucleotide triphosphate hydrolases"/>
    <property type="match status" value="1"/>
</dbReference>
<dbReference type="EnsemblPlants" id="TraesCS4A02G467600.1">
    <property type="protein sequence ID" value="TraesCS4A02G467600.1"/>
    <property type="gene ID" value="TraesCS4A02G467600"/>
</dbReference>
<keyword evidence="3" id="KW-0677">Repeat</keyword>
<evidence type="ECO:0000256" key="7">
    <source>
        <dbReference type="SAM" id="Coils"/>
    </source>
</evidence>
<dbReference type="InterPro" id="IPR042197">
    <property type="entry name" value="Apaf_helical"/>
</dbReference>
<sequence length="994" mass="112894">MISFLKLADELKLMCNSVASGELMDNSITPSQLQPSAPEVEKEDGKISFSRMEDELKLMDDYVAPLQLQPSSLEVEQEDGKVSQQKKRRTSTVSVATGVMSTLSGKLTTFINDEYNKRKEVRKQASFLEKELSAIHAALELPELMNELAPGVKNWRDDLREISYDMENCIDDFIRQFGGEDVEVCFFLEAAELHKRLCELHRISNQMEELRTLAVEANARRESYKIDDCKPSFGPVAVDARLRAVYQEAANLVGIEGSREEVISWLMNTQKKLMVVSVVGFGGLGKTTLAKQVFDKIKGHFDCVAFFSVSQRPDLRVLLNRLQLKLGINASSHDCGFDDIIEELRKYLTDKRYLIVVDDLWDQSAWNTISCAFPENGNGSRIIVTTRVEDVAGMACHNDRGRIYTMKPLSDQNSRMLFSNRVFGSEVVCPPHLKDVAAEILKKCGGMPLAIVTIASLLATQVRSKKHWESIRKSLGAHSATNPSLKEMNSILNLSYTHLPLHLRPCFLYLGMYSEDHIIPRDDLVKQWIGEGFVSSLHGPDLEHVGRSYFNELINRNMIQLAENDENEYGEVLCCRVHDMMLDLILSKCVEDNFVSVAHNSEDMARLLHLCKYKVRRLSLCSMAVGGATYDTAIATRLSQVRSLLFEDAIIPLLWFKYLRVLIISNEREIVDLTAASQLFLLRYLMVRARKIELPTKLGELVYLETLDIENCTLMESIPSDIVNLPRLSYLLLPYGTKLPEGMMNMKSLRTLRWLDMEKSSLECFMGLSELTNLRELRMSVGRSLGLPKVDALACSIGKLCNLESLVIFGGDHVEREDSQQLGSLSNPFQHIERLELHYWRLWRVPKWLFGLNCLRFLKLFVEETSTQDVHLLGELPSLVHLEFGAFEIPGYRAMFGTGLFLVLEFLYFWSKKDTTPYLGFEAGAMPSLQTLWFSACDWGGTIPVGMEHLLHLQEIQVHTLYISKDSVDRLQEAEDAFKEALLMHPNRPSVIFS</sequence>
<keyword evidence="13" id="KW-1185">Reference proteome</keyword>
<dbReference type="InterPro" id="IPR038005">
    <property type="entry name" value="RX-like_CC"/>
</dbReference>
<dbReference type="Pfam" id="PF18052">
    <property type="entry name" value="Rx_N"/>
    <property type="match status" value="1"/>
</dbReference>
<dbReference type="Gramene" id="TraesCS4A02G467600.1">
    <property type="protein sequence ID" value="TraesCS4A02G467600.1"/>
    <property type="gene ID" value="TraesCS4A02G467600"/>
</dbReference>
<dbReference type="Gene3D" id="3.80.10.10">
    <property type="entry name" value="Ribonuclease Inhibitor"/>
    <property type="match status" value="1"/>
</dbReference>
<dbReference type="PANTHER" id="PTHR23155">
    <property type="entry name" value="DISEASE RESISTANCE PROTEIN RP"/>
    <property type="match status" value="1"/>
</dbReference>
<keyword evidence="2" id="KW-0433">Leucine-rich repeat</keyword>
<evidence type="ECO:0000256" key="1">
    <source>
        <dbReference type="ARBA" id="ARBA00008894"/>
    </source>
</evidence>
<dbReference type="InterPro" id="IPR002182">
    <property type="entry name" value="NB-ARC"/>
</dbReference>
<evidence type="ECO:0000313" key="12">
    <source>
        <dbReference type="EnsemblPlants" id="TraesCS4A02G467600.1"/>
    </source>
</evidence>
<keyword evidence="4" id="KW-0547">Nucleotide-binding</keyword>
<dbReference type="OMA" id="MACHNDR"/>
<dbReference type="AlphaFoldDB" id="A0A3B6I364"/>
<dbReference type="FunFam" id="1.10.10.10:FF:000322">
    <property type="entry name" value="Probable disease resistance protein At1g63360"/>
    <property type="match status" value="1"/>
</dbReference>
<accession>A0A3B6I364</accession>
<evidence type="ECO:0000256" key="5">
    <source>
        <dbReference type="ARBA" id="ARBA00022821"/>
    </source>
</evidence>
<feature type="domain" description="Disease resistance protein winged helix" evidence="10">
    <location>
        <begin position="512"/>
        <end position="585"/>
    </location>
</feature>
<evidence type="ECO:0000259" key="11">
    <source>
        <dbReference type="Pfam" id="PF23598"/>
    </source>
</evidence>
<evidence type="ECO:0000256" key="3">
    <source>
        <dbReference type="ARBA" id="ARBA00022737"/>
    </source>
</evidence>
<keyword evidence="6 7" id="KW-0175">Coiled coil</keyword>
<evidence type="ECO:0000259" key="10">
    <source>
        <dbReference type="Pfam" id="PF23559"/>
    </source>
</evidence>
<dbReference type="InterPro" id="IPR032675">
    <property type="entry name" value="LRR_dom_sf"/>
</dbReference>
<dbReference type="Gramene" id="TraesCS4A03G1174700.1">
    <property type="protein sequence ID" value="TraesCS4A03G1174700.1.CDS"/>
    <property type="gene ID" value="TraesCS4A03G1174700"/>
</dbReference>
<dbReference type="Pfam" id="PF00931">
    <property type="entry name" value="NB-ARC"/>
    <property type="match status" value="1"/>
</dbReference>
<dbReference type="InterPro" id="IPR058922">
    <property type="entry name" value="WHD_DRP"/>
</dbReference>
<dbReference type="InterPro" id="IPR055414">
    <property type="entry name" value="LRR_R13L4/SHOC2-like"/>
</dbReference>
<keyword evidence="5" id="KW-0611">Plant defense</keyword>
<dbReference type="GO" id="GO:0002758">
    <property type="term" value="P:innate immune response-activating signaling pathway"/>
    <property type="evidence" value="ECO:0007669"/>
    <property type="project" value="UniProtKB-ARBA"/>
</dbReference>
<dbReference type="InterPro" id="IPR027417">
    <property type="entry name" value="P-loop_NTPase"/>
</dbReference>
<reference evidence="12" key="1">
    <citation type="submission" date="2018-08" db="EMBL/GenBank/DDBJ databases">
        <authorList>
            <person name="Rossello M."/>
        </authorList>
    </citation>
    <scope>NUCLEOTIDE SEQUENCE [LARGE SCALE GENOMIC DNA]</scope>
    <source>
        <strain evidence="12">cv. Chinese Spring</strain>
    </source>
</reference>
<evidence type="ECO:0008006" key="14">
    <source>
        <dbReference type="Google" id="ProtNLM"/>
    </source>
</evidence>
<dbReference type="OrthoDB" id="686380at2759"/>
<dbReference type="Gene3D" id="1.20.5.4130">
    <property type="match status" value="1"/>
</dbReference>
<dbReference type="Pfam" id="PF23559">
    <property type="entry name" value="WHD_DRP"/>
    <property type="match status" value="1"/>
</dbReference>
<dbReference type="Gene3D" id="1.10.8.430">
    <property type="entry name" value="Helical domain of apoptotic protease-activating factors"/>
    <property type="match status" value="1"/>
</dbReference>
<dbReference type="SUPFAM" id="SSF52058">
    <property type="entry name" value="L domain-like"/>
    <property type="match status" value="1"/>
</dbReference>
<reference evidence="12" key="2">
    <citation type="submission" date="2018-10" db="UniProtKB">
        <authorList>
            <consortium name="EnsemblPlants"/>
        </authorList>
    </citation>
    <scope>IDENTIFICATION</scope>
</reference>
<dbReference type="SMR" id="A0A3B6I364"/>
<dbReference type="GO" id="GO:0009626">
    <property type="term" value="P:plant-type hypersensitive response"/>
    <property type="evidence" value="ECO:0007669"/>
    <property type="project" value="UniProtKB-ARBA"/>
</dbReference>
<name>A0A3B6I364_WHEAT</name>
<evidence type="ECO:0000256" key="6">
    <source>
        <dbReference type="ARBA" id="ARBA00023054"/>
    </source>
</evidence>